<keyword evidence="4 6" id="KW-1133">Transmembrane helix</keyword>
<dbReference type="InterPro" id="IPR050250">
    <property type="entry name" value="Macrolide_Exporter_MacB"/>
</dbReference>
<feature type="transmembrane region" description="Helical" evidence="6">
    <location>
        <begin position="20"/>
        <end position="40"/>
    </location>
</feature>
<evidence type="ECO:0000313" key="10">
    <source>
        <dbReference type="Proteomes" id="UP000236725"/>
    </source>
</evidence>
<evidence type="ECO:0000256" key="3">
    <source>
        <dbReference type="ARBA" id="ARBA00022692"/>
    </source>
</evidence>
<name>A0A8G2F967_9BACT</name>
<dbReference type="GO" id="GO:0022857">
    <property type="term" value="F:transmembrane transporter activity"/>
    <property type="evidence" value="ECO:0007669"/>
    <property type="project" value="TreeGrafter"/>
</dbReference>
<feature type="transmembrane region" description="Helical" evidence="6">
    <location>
        <begin position="671"/>
        <end position="696"/>
    </location>
</feature>
<evidence type="ECO:0000256" key="2">
    <source>
        <dbReference type="ARBA" id="ARBA00022475"/>
    </source>
</evidence>
<dbReference type="PANTHER" id="PTHR30572:SF18">
    <property type="entry name" value="ABC-TYPE MACROLIDE FAMILY EXPORT SYSTEM PERMEASE COMPONENT 2"/>
    <property type="match status" value="1"/>
</dbReference>
<protein>
    <submittedName>
        <fullName evidence="9">Putative ABC transport system permease protein</fullName>
    </submittedName>
</protein>
<dbReference type="InterPro" id="IPR003838">
    <property type="entry name" value="ABC3_permease_C"/>
</dbReference>
<accession>A0A8G2F967</accession>
<reference evidence="9 10" key="1">
    <citation type="submission" date="2016-10" db="EMBL/GenBank/DDBJ databases">
        <authorList>
            <person name="Varghese N."/>
            <person name="Submissions S."/>
        </authorList>
    </citation>
    <scope>NUCLEOTIDE SEQUENCE [LARGE SCALE GENOMIC DNA]</scope>
    <source>
        <strain evidence="9 10">DSM 29073</strain>
    </source>
</reference>
<dbReference type="InterPro" id="IPR025857">
    <property type="entry name" value="MacB_PCD"/>
</dbReference>
<comment type="caution">
    <text evidence="9">The sequence shown here is derived from an EMBL/GenBank/DDBJ whole genome shotgun (WGS) entry which is preliminary data.</text>
</comment>
<dbReference type="AlphaFoldDB" id="A0A8G2F967"/>
<dbReference type="RefSeq" id="WP_103982015.1">
    <property type="nucleotide sequence ID" value="NZ_FNVS01000001.1"/>
</dbReference>
<feature type="transmembrane region" description="Helical" evidence="6">
    <location>
        <begin position="338"/>
        <end position="361"/>
    </location>
</feature>
<evidence type="ECO:0000313" key="9">
    <source>
        <dbReference type="EMBL" id="SEF39813.1"/>
    </source>
</evidence>
<evidence type="ECO:0000256" key="4">
    <source>
        <dbReference type="ARBA" id="ARBA00022989"/>
    </source>
</evidence>
<evidence type="ECO:0000256" key="5">
    <source>
        <dbReference type="ARBA" id="ARBA00023136"/>
    </source>
</evidence>
<feature type="domain" description="ABC3 transporter permease C-terminal" evidence="7">
    <location>
        <begin position="297"/>
        <end position="413"/>
    </location>
</feature>
<feature type="transmembrane region" description="Helical" evidence="6">
    <location>
        <begin position="726"/>
        <end position="746"/>
    </location>
</feature>
<organism evidence="9 10">
    <name type="scientific">Parabacteroides chinchillae</name>
    <dbReference type="NCBI Taxonomy" id="871327"/>
    <lineage>
        <taxon>Bacteria</taxon>
        <taxon>Pseudomonadati</taxon>
        <taxon>Bacteroidota</taxon>
        <taxon>Bacteroidia</taxon>
        <taxon>Bacteroidales</taxon>
        <taxon>Tannerellaceae</taxon>
        <taxon>Parabacteroides</taxon>
    </lineage>
</organism>
<evidence type="ECO:0000256" key="6">
    <source>
        <dbReference type="SAM" id="Phobius"/>
    </source>
</evidence>
<dbReference type="Pfam" id="PF02687">
    <property type="entry name" value="FtsX"/>
    <property type="match status" value="2"/>
</dbReference>
<feature type="domain" description="ABC3 transporter permease C-terminal" evidence="7">
    <location>
        <begin position="677"/>
        <end position="790"/>
    </location>
</feature>
<feature type="transmembrane region" description="Helical" evidence="6">
    <location>
        <begin position="381"/>
        <end position="403"/>
    </location>
</feature>
<evidence type="ECO:0000256" key="1">
    <source>
        <dbReference type="ARBA" id="ARBA00004651"/>
    </source>
</evidence>
<keyword evidence="5 6" id="KW-0472">Membrane</keyword>
<evidence type="ECO:0000259" key="7">
    <source>
        <dbReference type="Pfam" id="PF02687"/>
    </source>
</evidence>
<proteinExistence type="predicted"/>
<dbReference type="EMBL" id="FNVS01000001">
    <property type="protein sequence ID" value="SEF39813.1"/>
    <property type="molecule type" value="Genomic_DNA"/>
</dbReference>
<comment type="subcellular location">
    <subcellularLocation>
        <location evidence="1">Cell membrane</location>
        <topology evidence="1">Multi-pass membrane protein</topology>
    </subcellularLocation>
</comment>
<feature type="domain" description="MacB-like periplasmic core" evidence="8">
    <location>
        <begin position="19"/>
        <end position="242"/>
    </location>
</feature>
<keyword evidence="10" id="KW-1185">Reference proteome</keyword>
<dbReference type="GO" id="GO:0005886">
    <property type="term" value="C:plasma membrane"/>
    <property type="evidence" value="ECO:0007669"/>
    <property type="project" value="UniProtKB-SubCell"/>
</dbReference>
<keyword evidence="2" id="KW-1003">Cell membrane</keyword>
<dbReference type="Pfam" id="PF12704">
    <property type="entry name" value="MacB_PCD"/>
    <property type="match status" value="1"/>
</dbReference>
<sequence>MRTIIRNFISVLRRFKMATILNILGLSVAFGAFMVIQMQVDYDRTFDTFHKDSEVIYRVDLQWEGDPVQAIFSRPMADAFARFSPHIKAGALTYPFCQETLFTVDKDGDKESYFEKSLTVYPSFTDVFRFDMTEGSDKALNEPNKILLPESLARKMFGSESAVGRVLEPRETHSMMAGLFEEKSGRLVVGGVYKDFPKNSIVENVIYKPMDEKENAHHWGNSSYYFYIRLDSPESAKELVNDFLAYYKKNDLGKNITWFKGGVNFRLVQLPDIHFTTDVTYDSTPKADRQTLWVLVAIAIVILIIAGINFTNFSMALTPMRIKSINTQKVLGSSDSTLRFSLQMEAVCISMIAFLLALWMVSMLGKTPLALLVNAELSLAAHPLLVAVTAGVSIVLGLVAGYYPSNYVTSFPPALVLKGTFGLSSQGRMLRNVLIGIQFFASFALIIGAMFMYLQNRYMSTSSLGYEKDQLIVTNITQLVKDKKEAFANQLKSYSGIEDVTFASVLISNQDRFMGWGRELNGNNIQFQCLPVDVAFMDLMGIKVNEGRGFRKSDELASTGCYVFNERARNMYNIRLGDKIYGDEVIGFMPDVKFATFRTEVTPMAFYFWGNKPEMEENLSYAYIKVKAGTDLHAAMQEVKGALKNIDPDYPFYVRFFDEVLNNAYAKERSLSLLITLFSLIAVFISIVGVFGLVVFESQYRRKEIGLRKVMGSTTSQILVMFNKTYFRILLVCFVLAAPVAYFAIIRWLENFAYKTPVYAWVFLLAFLLVSMITILTVTFQNWRAANENPVDSIKTE</sequence>
<feature type="transmembrane region" description="Helical" evidence="6">
    <location>
        <begin position="292"/>
        <end position="317"/>
    </location>
</feature>
<gene>
    <name evidence="9" type="ORF">SAMN05444001_1012</name>
</gene>
<feature type="transmembrane region" description="Helical" evidence="6">
    <location>
        <begin position="758"/>
        <end position="780"/>
    </location>
</feature>
<evidence type="ECO:0000259" key="8">
    <source>
        <dbReference type="Pfam" id="PF12704"/>
    </source>
</evidence>
<dbReference type="PANTHER" id="PTHR30572">
    <property type="entry name" value="MEMBRANE COMPONENT OF TRANSPORTER-RELATED"/>
    <property type="match status" value="1"/>
</dbReference>
<feature type="transmembrane region" description="Helical" evidence="6">
    <location>
        <begin position="433"/>
        <end position="454"/>
    </location>
</feature>
<dbReference type="Proteomes" id="UP000236725">
    <property type="component" value="Unassembled WGS sequence"/>
</dbReference>
<keyword evidence="3 6" id="KW-0812">Transmembrane</keyword>